<reference evidence="2 3" key="1">
    <citation type="submission" date="2019-12" db="EMBL/GenBank/DDBJ databases">
        <title>Auraticoccus cholistani sp. nov., an actinomycete isolated from soil of Cholistan desert.</title>
        <authorList>
            <person name="Cheema M.T."/>
        </authorList>
    </citation>
    <scope>NUCLEOTIDE SEQUENCE [LARGE SCALE GENOMIC DNA]</scope>
    <source>
        <strain evidence="2 3">F435</strain>
    </source>
</reference>
<protein>
    <recommendedName>
        <fullName evidence="1">ATPase BadF/BadG/BcrA/BcrD type domain-containing protein</fullName>
    </recommendedName>
</protein>
<name>A0A6A9UZX5_9ACTN</name>
<gene>
    <name evidence="2" type="ORF">GC722_00895</name>
</gene>
<dbReference type="PANTHER" id="PTHR43190:SF3">
    <property type="entry name" value="N-ACETYL-D-GLUCOSAMINE KINASE"/>
    <property type="match status" value="1"/>
</dbReference>
<sequence length="324" mass="32508">MTSSADPTALVLGLDAGGTSTRCLVVDAGGRVHGRARAGGGNPISRPVAEATEQVALAVGGALAQVDAGLVRTAVLGVAGYGNHPETIGTLSAALDRAGLRCPVRVCGDAEIAFAAGTPAREGTVLIAGTGATACRVVDGGEGPTHDGWGWLLGDEGSGFWIGREAVRVMLHDAERGLAGPLATAVSQAVAGGWVSGPDLILRVHARPPVALAELAPLVLDAAAAGDVQAGEIVRRAVELLVASVSEIRAPGEQTPVVLAGGIASSAGVGGPLAAALHERWPTASLRTVTSSEAGAVWLAARQQWPGLPETVHERLCRPRLLAG</sequence>
<dbReference type="SUPFAM" id="SSF53067">
    <property type="entry name" value="Actin-like ATPase domain"/>
    <property type="match status" value="2"/>
</dbReference>
<dbReference type="Pfam" id="PF01869">
    <property type="entry name" value="BcrAD_BadFG"/>
    <property type="match status" value="1"/>
</dbReference>
<dbReference type="CDD" id="cd24007">
    <property type="entry name" value="ASKHA_NBD_eukNAGK-like"/>
    <property type="match status" value="1"/>
</dbReference>
<comment type="caution">
    <text evidence="2">The sequence shown here is derived from an EMBL/GenBank/DDBJ whole genome shotgun (WGS) entry which is preliminary data.</text>
</comment>
<keyword evidence="3" id="KW-1185">Reference proteome</keyword>
<dbReference type="Gene3D" id="3.30.420.40">
    <property type="match status" value="2"/>
</dbReference>
<feature type="domain" description="ATPase BadF/BadG/BcrA/BcrD type" evidence="1">
    <location>
        <begin position="12"/>
        <end position="284"/>
    </location>
</feature>
<evidence type="ECO:0000313" key="2">
    <source>
        <dbReference type="EMBL" id="MVA74599.1"/>
    </source>
</evidence>
<evidence type="ECO:0000259" key="1">
    <source>
        <dbReference type="Pfam" id="PF01869"/>
    </source>
</evidence>
<dbReference type="InterPro" id="IPR043129">
    <property type="entry name" value="ATPase_NBD"/>
</dbReference>
<dbReference type="RefSeq" id="WP_156607109.1">
    <property type="nucleotide sequence ID" value="NZ_WPCU01000002.1"/>
</dbReference>
<dbReference type="InterPro" id="IPR052519">
    <property type="entry name" value="Euk-type_GlcNAc_Kinase"/>
</dbReference>
<proteinExistence type="predicted"/>
<evidence type="ECO:0000313" key="3">
    <source>
        <dbReference type="Proteomes" id="UP000435304"/>
    </source>
</evidence>
<dbReference type="AlphaFoldDB" id="A0A6A9UZX5"/>
<dbReference type="PANTHER" id="PTHR43190">
    <property type="entry name" value="N-ACETYL-D-GLUCOSAMINE KINASE"/>
    <property type="match status" value="1"/>
</dbReference>
<dbReference type="Proteomes" id="UP000435304">
    <property type="component" value="Unassembled WGS sequence"/>
</dbReference>
<accession>A0A6A9UZX5</accession>
<dbReference type="InterPro" id="IPR002731">
    <property type="entry name" value="ATPase_BadF"/>
</dbReference>
<organism evidence="2 3">
    <name type="scientific">Auraticoccus cholistanensis</name>
    <dbReference type="NCBI Taxonomy" id="2656650"/>
    <lineage>
        <taxon>Bacteria</taxon>
        <taxon>Bacillati</taxon>
        <taxon>Actinomycetota</taxon>
        <taxon>Actinomycetes</taxon>
        <taxon>Propionibacteriales</taxon>
        <taxon>Propionibacteriaceae</taxon>
        <taxon>Auraticoccus</taxon>
    </lineage>
</organism>
<dbReference type="EMBL" id="WPCU01000002">
    <property type="protein sequence ID" value="MVA74599.1"/>
    <property type="molecule type" value="Genomic_DNA"/>
</dbReference>